<comment type="catalytic activity">
    <reaction evidence="11 12">
        <text>L-serine + acetyl-CoA = O-acetyl-L-serine + CoA</text>
        <dbReference type="Rhea" id="RHEA:24560"/>
        <dbReference type="ChEBI" id="CHEBI:33384"/>
        <dbReference type="ChEBI" id="CHEBI:57287"/>
        <dbReference type="ChEBI" id="CHEBI:57288"/>
        <dbReference type="ChEBI" id="CHEBI:58340"/>
        <dbReference type="EC" id="2.3.1.30"/>
    </reaction>
</comment>
<dbReference type="GO" id="GO:0005737">
    <property type="term" value="C:cytoplasm"/>
    <property type="evidence" value="ECO:0007669"/>
    <property type="project" value="UniProtKB-SubCell"/>
</dbReference>
<evidence type="ECO:0000256" key="8">
    <source>
        <dbReference type="ARBA" id="ARBA00022679"/>
    </source>
</evidence>
<dbReference type="Pfam" id="PF00132">
    <property type="entry name" value="Hexapep"/>
    <property type="match status" value="1"/>
</dbReference>
<dbReference type="AlphaFoldDB" id="A0A5C8Z7S9"/>
<name>A0A5C8Z7S9_9GAMM</name>
<dbReference type="FunFam" id="1.10.3130.10:FF:000002">
    <property type="entry name" value="Serine acetyltransferase"/>
    <property type="match status" value="1"/>
</dbReference>
<dbReference type="SUPFAM" id="SSF51161">
    <property type="entry name" value="Trimeric LpxA-like enzymes"/>
    <property type="match status" value="1"/>
</dbReference>
<dbReference type="InterPro" id="IPR042122">
    <property type="entry name" value="Ser_AcTrfase_N_sf"/>
</dbReference>
<dbReference type="InterPro" id="IPR001451">
    <property type="entry name" value="Hexapep"/>
</dbReference>
<sequence>MFRQFKEDIKSVFDRDPAARSWFEVVLNYPGLHAILFHRLTHRLWGWNLKTLARWLSQFARWLTGIEIHPGATIGRRFFIDHGMGVVIGETAVIGDDVTVYQGVTLGGTSWEEGKRHPTLEDGVIVGAGAKVLGPFTVGKNSRIGSNAVVTKEVPPAATVVGVPGRIVKQNGEKVLPFSEQQKDIAKKMGFDAYGVADMPDVTAQAIKALLEHQHAQDERMERMCKALQMLDKDFKEQDLHELNDDDFASIGCNDK</sequence>
<dbReference type="InterPro" id="IPR011004">
    <property type="entry name" value="Trimer_LpxA-like_sf"/>
</dbReference>
<keyword evidence="9" id="KW-0677">Repeat</keyword>
<dbReference type="Gene3D" id="2.160.10.10">
    <property type="entry name" value="Hexapeptide repeat proteins"/>
    <property type="match status" value="1"/>
</dbReference>
<reference evidence="14 15" key="1">
    <citation type="submission" date="2019-07" db="EMBL/GenBank/DDBJ databases">
        <title>Reinekea sp. strain SSH23 genome sequencing and assembly.</title>
        <authorList>
            <person name="Kim I."/>
        </authorList>
    </citation>
    <scope>NUCLEOTIDE SEQUENCE [LARGE SCALE GENOMIC DNA]</scope>
    <source>
        <strain evidence="14 15">SSH23</strain>
    </source>
</reference>
<comment type="similarity">
    <text evidence="3 12">Belongs to the transferase hexapeptide repeat family.</text>
</comment>
<evidence type="ECO:0000256" key="7">
    <source>
        <dbReference type="ARBA" id="ARBA00022605"/>
    </source>
</evidence>
<dbReference type="InterPro" id="IPR053376">
    <property type="entry name" value="Serine_acetyltransferase"/>
</dbReference>
<evidence type="ECO:0000256" key="1">
    <source>
        <dbReference type="ARBA" id="ARBA00004496"/>
    </source>
</evidence>
<comment type="caution">
    <text evidence="14">The sequence shown here is derived from an EMBL/GenBank/DDBJ whole genome shotgun (WGS) entry which is preliminary data.</text>
</comment>
<keyword evidence="10 12" id="KW-0012">Acyltransferase</keyword>
<feature type="domain" description="Serine acetyltransferase N-terminal" evidence="13">
    <location>
        <begin position="3"/>
        <end position="35"/>
    </location>
</feature>
<dbReference type="Proteomes" id="UP000321764">
    <property type="component" value="Unassembled WGS sequence"/>
</dbReference>
<evidence type="ECO:0000256" key="9">
    <source>
        <dbReference type="ARBA" id="ARBA00022737"/>
    </source>
</evidence>
<dbReference type="PIRSF" id="PIRSF000441">
    <property type="entry name" value="CysE"/>
    <property type="match status" value="1"/>
</dbReference>
<dbReference type="GO" id="GO:0009001">
    <property type="term" value="F:serine O-acetyltransferase activity"/>
    <property type="evidence" value="ECO:0007669"/>
    <property type="project" value="UniProtKB-EC"/>
</dbReference>
<evidence type="ECO:0000256" key="10">
    <source>
        <dbReference type="ARBA" id="ARBA00023315"/>
    </source>
</evidence>
<dbReference type="GO" id="GO:0006535">
    <property type="term" value="P:cysteine biosynthetic process from serine"/>
    <property type="evidence" value="ECO:0007669"/>
    <property type="project" value="InterPro"/>
</dbReference>
<keyword evidence="15" id="KW-1185">Reference proteome</keyword>
<protein>
    <recommendedName>
        <fullName evidence="5 12">Serine acetyltransferase</fullName>
        <ecNumber evidence="4 12">2.3.1.30</ecNumber>
    </recommendedName>
</protein>
<dbReference type="InterPro" id="IPR005881">
    <property type="entry name" value="Ser_O-AcTrfase"/>
</dbReference>
<evidence type="ECO:0000256" key="5">
    <source>
        <dbReference type="ARBA" id="ARBA00018522"/>
    </source>
</evidence>
<dbReference type="EMBL" id="VKAD01000001">
    <property type="protein sequence ID" value="TXR53298.1"/>
    <property type="molecule type" value="Genomic_DNA"/>
</dbReference>
<evidence type="ECO:0000256" key="6">
    <source>
        <dbReference type="ARBA" id="ARBA00022490"/>
    </source>
</evidence>
<evidence type="ECO:0000256" key="12">
    <source>
        <dbReference type="PIRNR" id="PIRNR000441"/>
    </source>
</evidence>
<keyword evidence="8 12" id="KW-0808">Transferase</keyword>
<dbReference type="InterPro" id="IPR010493">
    <property type="entry name" value="Ser_AcTrfase_N"/>
</dbReference>
<evidence type="ECO:0000256" key="2">
    <source>
        <dbReference type="ARBA" id="ARBA00004876"/>
    </source>
</evidence>
<comment type="pathway">
    <text evidence="2">Amino-acid biosynthesis; L-cysteine biosynthesis; L-cysteine from L-serine: step 1/2.</text>
</comment>
<accession>A0A5C8Z7S9</accession>
<dbReference type="PANTHER" id="PTHR42811">
    <property type="entry name" value="SERINE ACETYLTRANSFERASE"/>
    <property type="match status" value="1"/>
</dbReference>
<dbReference type="FunFam" id="2.160.10.10:FF:000007">
    <property type="entry name" value="Serine acetyltransferase"/>
    <property type="match status" value="1"/>
</dbReference>
<gene>
    <name evidence="14" type="primary">cysE</name>
    <name evidence="14" type="ORF">FME95_01630</name>
</gene>
<dbReference type="OrthoDB" id="9801456at2"/>
<evidence type="ECO:0000313" key="15">
    <source>
        <dbReference type="Proteomes" id="UP000321764"/>
    </source>
</evidence>
<dbReference type="Gene3D" id="1.10.3130.10">
    <property type="entry name" value="serine acetyltransferase, domain 1"/>
    <property type="match status" value="1"/>
</dbReference>
<evidence type="ECO:0000256" key="3">
    <source>
        <dbReference type="ARBA" id="ARBA00007274"/>
    </source>
</evidence>
<dbReference type="InterPro" id="IPR045304">
    <property type="entry name" value="LbH_SAT"/>
</dbReference>
<comment type="subcellular location">
    <subcellularLocation>
        <location evidence="1">Cytoplasm</location>
    </subcellularLocation>
</comment>
<evidence type="ECO:0000259" key="13">
    <source>
        <dbReference type="Pfam" id="PF06426"/>
    </source>
</evidence>
<evidence type="ECO:0000256" key="11">
    <source>
        <dbReference type="ARBA" id="ARBA00049486"/>
    </source>
</evidence>
<dbReference type="UniPathway" id="UPA00136">
    <property type="reaction ID" value="UER00199"/>
</dbReference>
<evidence type="ECO:0000256" key="4">
    <source>
        <dbReference type="ARBA" id="ARBA00013266"/>
    </source>
</evidence>
<dbReference type="EC" id="2.3.1.30" evidence="4 12"/>
<dbReference type="RefSeq" id="WP_147712542.1">
    <property type="nucleotide sequence ID" value="NZ_VKAD01000001.1"/>
</dbReference>
<evidence type="ECO:0000313" key="14">
    <source>
        <dbReference type="EMBL" id="TXR53298.1"/>
    </source>
</evidence>
<dbReference type="NCBIfam" id="TIGR01172">
    <property type="entry name" value="cysE"/>
    <property type="match status" value="1"/>
</dbReference>
<dbReference type="Pfam" id="PF06426">
    <property type="entry name" value="SATase_N"/>
    <property type="match status" value="1"/>
</dbReference>
<dbReference type="NCBIfam" id="NF041874">
    <property type="entry name" value="EPS_EpsC"/>
    <property type="match status" value="1"/>
</dbReference>
<dbReference type="CDD" id="cd03354">
    <property type="entry name" value="LbH_SAT"/>
    <property type="match status" value="1"/>
</dbReference>
<proteinExistence type="inferred from homology"/>
<organism evidence="14 15">
    <name type="scientific">Reinekea thalattae</name>
    <dbReference type="NCBI Taxonomy" id="2593301"/>
    <lineage>
        <taxon>Bacteria</taxon>
        <taxon>Pseudomonadati</taxon>
        <taxon>Pseudomonadota</taxon>
        <taxon>Gammaproteobacteria</taxon>
        <taxon>Oceanospirillales</taxon>
        <taxon>Saccharospirillaceae</taxon>
        <taxon>Reinekea</taxon>
    </lineage>
</organism>
<keyword evidence="6" id="KW-0963">Cytoplasm</keyword>
<keyword evidence="7" id="KW-0028">Amino-acid biosynthesis</keyword>